<sequence>MPLPPHPVRVEPNEPSPSHAASAFNGGSADAKAPSPMSSQKGENLPFEKKANGTGLRRSARLDQLKINGQKQQKRPRSDEQAPAAPAKPTVKRSRRQHAHDVPVRRSQRIATSTTATKGREAAKLCHLPASLLGYLRNIITRTTKEVLIAERSFNGGTVEESSELRLFIRIMRKSKNILIHIGEPNLKAQQ</sequence>
<dbReference type="EMBL" id="KB469356">
    <property type="protein sequence ID" value="EPQ50112.1"/>
    <property type="molecule type" value="Genomic_DNA"/>
</dbReference>
<organism evidence="2 3">
    <name type="scientific">Gloeophyllum trabeum (strain ATCC 11539 / FP-39264 / Madison 617)</name>
    <name type="common">Brown rot fungus</name>
    <dbReference type="NCBI Taxonomy" id="670483"/>
    <lineage>
        <taxon>Eukaryota</taxon>
        <taxon>Fungi</taxon>
        <taxon>Dikarya</taxon>
        <taxon>Basidiomycota</taxon>
        <taxon>Agaricomycotina</taxon>
        <taxon>Agaricomycetes</taxon>
        <taxon>Gloeophyllales</taxon>
        <taxon>Gloeophyllaceae</taxon>
        <taxon>Gloeophyllum</taxon>
    </lineage>
</organism>
<name>S7PRV8_GLOTA</name>
<feature type="region of interest" description="Disordered" evidence="1">
    <location>
        <begin position="1"/>
        <end position="118"/>
    </location>
</feature>
<dbReference type="RefSeq" id="XP_007871432.1">
    <property type="nucleotide sequence ID" value="XM_007873241.1"/>
</dbReference>
<proteinExistence type="predicted"/>
<dbReference type="Proteomes" id="UP000030669">
    <property type="component" value="Unassembled WGS sequence"/>
</dbReference>
<dbReference type="KEGG" id="gtr:GLOTRDRAFT_97222"/>
<dbReference type="AlphaFoldDB" id="S7PRV8"/>
<evidence type="ECO:0000313" key="3">
    <source>
        <dbReference type="Proteomes" id="UP000030669"/>
    </source>
</evidence>
<dbReference type="GeneID" id="19309976"/>
<dbReference type="HOGENOM" id="CLU_1421543_0_0_1"/>
<keyword evidence="3" id="KW-1185">Reference proteome</keyword>
<reference evidence="2 3" key="1">
    <citation type="journal article" date="2012" name="Science">
        <title>The Paleozoic origin of enzymatic lignin decomposition reconstructed from 31 fungal genomes.</title>
        <authorList>
            <person name="Floudas D."/>
            <person name="Binder M."/>
            <person name="Riley R."/>
            <person name="Barry K."/>
            <person name="Blanchette R.A."/>
            <person name="Henrissat B."/>
            <person name="Martinez A.T."/>
            <person name="Otillar R."/>
            <person name="Spatafora J.W."/>
            <person name="Yadav J.S."/>
            <person name="Aerts A."/>
            <person name="Benoit I."/>
            <person name="Boyd A."/>
            <person name="Carlson A."/>
            <person name="Copeland A."/>
            <person name="Coutinho P.M."/>
            <person name="de Vries R.P."/>
            <person name="Ferreira P."/>
            <person name="Findley K."/>
            <person name="Foster B."/>
            <person name="Gaskell J."/>
            <person name="Glotzer D."/>
            <person name="Gorecki P."/>
            <person name="Heitman J."/>
            <person name="Hesse C."/>
            <person name="Hori C."/>
            <person name="Igarashi K."/>
            <person name="Jurgens J.A."/>
            <person name="Kallen N."/>
            <person name="Kersten P."/>
            <person name="Kohler A."/>
            <person name="Kuees U."/>
            <person name="Kumar T.K.A."/>
            <person name="Kuo A."/>
            <person name="LaButti K."/>
            <person name="Larrondo L.F."/>
            <person name="Lindquist E."/>
            <person name="Ling A."/>
            <person name="Lombard V."/>
            <person name="Lucas S."/>
            <person name="Lundell T."/>
            <person name="Martin R."/>
            <person name="McLaughlin D.J."/>
            <person name="Morgenstern I."/>
            <person name="Morin E."/>
            <person name="Murat C."/>
            <person name="Nagy L.G."/>
            <person name="Nolan M."/>
            <person name="Ohm R.A."/>
            <person name="Patyshakuliyeva A."/>
            <person name="Rokas A."/>
            <person name="Ruiz-Duenas F.J."/>
            <person name="Sabat G."/>
            <person name="Salamov A."/>
            <person name="Samejima M."/>
            <person name="Schmutz J."/>
            <person name="Slot J.C."/>
            <person name="St John F."/>
            <person name="Stenlid J."/>
            <person name="Sun H."/>
            <person name="Sun S."/>
            <person name="Syed K."/>
            <person name="Tsang A."/>
            <person name="Wiebenga A."/>
            <person name="Young D."/>
            <person name="Pisabarro A."/>
            <person name="Eastwood D.C."/>
            <person name="Martin F."/>
            <person name="Cullen D."/>
            <person name="Grigoriev I.V."/>
            <person name="Hibbett D.S."/>
        </authorList>
    </citation>
    <scope>NUCLEOTIDE SEQUENCE [LARGE SCALE GENOMIC DNA]</scope>
    <source>
        <strain evidence="2 3">ATCC 11539</strain>
    </source>
</reference>
<gene>
    <name evidence="2" type="ORF">GLOTRDRAFT_97222</name>
</gene>
<evidence type="ECO:0000313" key="2">
    <source>
        <dbReference type="EMBL" id="EPQ50112.1"/>
    </source>
</evidence>
<protein>
    <submittedName>
        <fullName evidence="2">Uncharacterized protein</fullName>
    </submittedName>
</protein>
<accession>S7PRV8</accession>
<evidence type="ECO:0000256" key="1">
    <source>
        <dbReference type="SAM" id="MobiDB-lite"/>
    </source>
</evidence>